<evidence type="ECO:0000313" key="1">
    <source>
        <dbReference type="EMBL" id="DAF97410.1"/>
    </source>
</evidence>
<sequence length="39" mass="4250">MNKCIGNLIQSRAILAYLSGLANAPPLSYSFSYFPNNTV</sequence>
<proteinExistence type="predicted"/>
<dbReference type="EMBL" id="BK016133">
    <property type="protein sequence ID" value="DAF97410.1"/>
    <property type="molecule type" value="Genomic_DNA"/>
</dbReference>
<organism evidence="1">
    <name type="scientific">Myoviridae sp. ctijX18</name>
    <dbReference type="NCBI Taxonomy" id="2825154"/>
    <lineage>
        <taxon>Viruses</taxon>
        <taxon>Duplodnaviria</taxon>
        <taxon>Heunggongvirae</taxon>
        <taxon>Uroviricota</taxon>
        <taxon>Caudoviricetes</taxon>
    </lineage>
</organism>
<accession>A0A8S5USM9</accession>
<reference evidence="1" key="1">
    <citation type="journal article" date="2021" name="Proc. Natl. Acad. Sci. U.S.A.">
        <title>A Catalog of Tens of Thousands of Viruses from Human Metagenomes Reveals Hidden Associations with Chronic Diseases.</title>
        <authorList>
            <person name="Tisza M.J."/>
            <person name="Buck C.B."/>
        </authorList>
    </citation>
    <scope>NUCLEOTIDE SEQUENCE</scope>
    <source>
        <strain evidence="1">CtijX18</strain>
    </source>
</reference>
<name>A0A8S5USM9_9CAUD</name>
<protein>
    <submittedName>
        <fullName evidence="1">Uncharacterized protein</fullName>
    </submittedName>
</protein>